<feature type="domain" description="DUF11" evidence="3">
    <location>
        <begin position="1945"/>
        <end position="2060"/>
    </location>
</feature>
<feature type="domain" description="DUF11" evidence="3">
    <location>
        <begin position="2996"/>
        <end position="3106"/>
    </location>
</feature>
<evidence type="ECO:0000259" key="3">
    <source>
        <dbReference type="Pfam" id="PF01345"/>
    </source>
</evidence>
<dbReference type="Gene3D" id="2.60.40.3080">
    <property type="match status" value="4"/>
</dbReference>
<comment type="caution">
    <text evidence="4">The sequence shown here is derived from an EMBL/GenBank/DDBJ whole genome shotgun (WGS) entry which is preliminary data.</text>
</comment>
<feature type="region of interest" description="Disordered" evidence="1">
    <location>
        <begin position="1912"/>
        <end position="1932"/>
    </location>
</feature>
<evidence type="ECO:0000256" key="1">
    <source>
        <dbReference type="SAM" id="MobiDB-lite"/>
    </source>
</evidence>
<proteinExistence type="predicted"/>
<dbReference type="Pfam" id="PF01345">
    <property type="entry name" value="DUF11"/>
    <property type="match status" value="14"/>
</dbReference>
<feature type="domain" description="DUF11" evidence="3">
    <location>
        <begin position="2867"/>
        <end position="2978"/>
    </location>
</feature>
<dbReference type="NCBIfam" id="TIGR04131">
    <property type="entry name" value="Bac_Flav_CTERM"/>
    <property type="match status" value="1"/>
</dbReference>
<dbReference type="PANTHER" id="PTHR34819">
    <property type="entry name" value="LARGE CYSTEINE-RICH PERIPLASMIC PROTEIN OMCB"/>
    <property type="match status" value="1"/>
</dbReference>
<dbReference type="InterPro" id="IPR013783">
    <property type="entry name" value="Ig-like_fold"/>
</dbReference>
<accession>A0ABW5N417</accession>
<feature type="compositionally biased region" description="Polar residues" evidence="1">
    <location>
        <begin position="2182"/>
        <end position="2191"/>
    </location>
</feature>
<feature type="region of interest" description="Disordered" evidence="1">
    <location>
        <begin position="1506"/>
        <end position="1528"/>
    </location>
</feature>
<feature type="domain" description="DUF11" evidence="3">
    <location>
        <begin position="1673"/>
        <end position="1789"/>
    </location>
</feature>
<dbReference type="InterPro" id="IPR001434">
    <property type="entry name" value="OmcB-like_DUF11"/>
</dbReference>
<feature type="region of interest" description="Disordered" evidence="1">
    <location>
        <begin position="1772"/>
        <end position="1799"/>
    </location>
</feature>
<gene>
    <name evidence="4" type="ORF">ACFSQJ_18810</name>
</gene>
<feature type="domain" description="DUF11" evidence="3">
    <location>
        <begin position="2739"/>
        <end position="2848"/>
    </location>
</feature>
<feature type="compositionally biased region" description="Acidic residues" evidence="1">
    <location>
        <begin position="1644"/>
        <end position="1664"/>
    </location>
</feature>
<dbReference type="InterPro" id="IPR051172">
    <property type="entry name" value="Chlamydia_OmcB"/>
</dbReference>
<feature type="domain" description="DUF11" evidence="3">
    <location>
        <begin position="2221"/>
        <end position="2333"/>
    </location>
</feature>
<sequence length="3348" mass="350503">MCFILSKKSRIFFIAIFFILLNQTWAQNCSVNAGVAETICENTSFNLSGAATGLIQSSPIWSQVGGPSAIIDDPSDLNTTITGLIGGNDYTFRLSVTCTDGSDQFQDIVISVEPITIADAGVDMASCPNNTGNVSISGNTPLNPGETGLWSIDGENNAGVVINFPNSATSTITLPEDSAGVTTLRWTITGPDYAVGQDCESFDTITITNYGGEQPVTAGADQTLDNCYTVFQSTNLNGSFGGNGIGGQQGTWSFVSGPSTPNIADVNNNQSNVTNLIEGTYVFRWTVEGPCASGQDTVTITVGEATQDITNASTENNVIRFCDPTITSATLNGSQPQYSGETVEWTQTSGPTASILNPTNSTTQVSGLDGSSTYQFTYTITNATTGCEDSASTTIRYSTNPITITANSGNDIIAACGQTEVDIPFTTTGNGGNTYAIVNGPSGSSLIDSNNFQNTGSSPLSIDFDVEGTYTVLLRRAVGGSVQTGCNVATDAINVTISLTPTNANAGTPQILACNVTNTSLTGNTVSIGQSLWSQISGPNIATLNNPYEQTTGVSNLIPGIYEFQYSISGGNVCSPSAESLVTVEVSSDAPIVVDAGPDQSMVCFEAPIFMIGDVPTANLQGTWSVDSAPLGTTIIFEDENDPNTMVSGLDIANETYVLRWTIENPNDITCPAPGSDTVTITTGGTQGPSLSDAGPDQCLPVGTTSVTLSANSPQAGETGLWTAFPSTGISFNDATQFNTSANISIEQSYILTWTISKTGCQSTFDEVEITIGTIASADAGPDQSACSDTFTMAATSSTGTGRWTQVSGPGGFTIDNDTSTSAQFTFTFSGQYIFEWTVNNGSCSTDSDQVILNVGIPPTIATVGTDQTICNATNAILSGNGFDSNIETGFWTLLSGAPNTPIIADVNNPNTNVTNLVAGSYIFRWTIVGDSNCPSSFADLNIDVFVPADAGPDLNFCETTNFLLEATFGSTGTWTQTPNGAPAATITQNPVNSNVAEVSITPGNTYIFRFTTDYGASCGSTFDEVTVISSTSPSVDPNAGPDQILCQGDLVVPNQTTLAGNTPPGDVTNAEWRFAEQPSGSVATIDLPNNPSSTLSNLSVPGIYILEWNFESGSCSNTADVVRIEVFEAPSTADAGADQSNACQLDVQMNAVDPLVGIGTWSFSVDPSGGSAVIDSPNSPTTTLSNITTLGTYELTWTVTNGTSFFSPSVCSPSTDTVSITFTDDPPSTANAGPDQEFCDATQTNLNAVALTIGTGTWSQTAGPGVTDPGTVANITSPNNPNSLVLNLEPGVYEFTWTALNGGCTLTDEMEVEIISQPVAAEAGPDQSLQQFSTLTLGATPPTFGNGIWSQLSGPTTVSFIDDTDPTTDVIGTNVGTYEFQWTVSNGICSDVSDTVTVIIDGLADLELTKTVSPNTVNPGDTVTFTISIFNNDISAGSDAAGVSIRDVIPNGYTLVLGTVSNDGVYNSGNFTIDWSNLSIINGSTLDLTFDAIVNATGDYDNTAEITGSNEFDPDSAPNNDISTEDDQDNVSVTIQSADLSMNKTVSPSTASVGETVTFSLEVVNAGTDNATGVSIQDIVPSGYNITTINDGGVQSGNTITWSGLSVTNGGSTTVTFTATLNPPTGVTNEYLNTAQVIASDQNDPDSDPNNDNGDQSEDDEDSAQVTLEQVDLQLGINNSTSSGNVNDTVDYTVSVFNNDAIETGDATNVEVVVTLPSGMDIVPGSITNGGVYNPGSGTITWSGLDVANGVTLDLEYQVTINDNGNYGTIGEITASDLPDTDSTPNNDDGDQSEDDEDSAAFALQSADLSLVKDVSASSNDTPNVDDTIVFELTITNSGPDTATNVRLEDEVPSGYTLETVNNGGTAIAGTFLSWDIASLPVGSTTVTYEVTVNEPNGFSDEYLNIAEITASNQDDPDSEPFNDDGDQSEDDEDFFIVTPQVIDLELNINVSNTNPNVGDVVTFTIDISNLGDVSANGVAIENLLPSGFGNITGINNGGSLGAVTINWSGLNVPVGNNTLTLTFNAEVLEPTGNADEYEHVAQITGADQFDTDSTPNNDNGDQSEDDEDNVGVTPQQADLSLVKTVSDLTPDVGDTVIFTLTMTNQGPNVASGVALEDTLPTGYTLTTVNDGGSQAINTASWNSLTVLANGGTTSVTYEAIINTPSGTAGEYVNSAQITASDQFDPDSNPNTDTTVDEDGNGNGDDDDEDTLTVSPNIGDLELTKIVVDGDTTPLVGSEISFEITVLNVGDVDANNVVVQDLLPSGYNFELYSATSGIYNENTGIWQVGNVSAGGNETIVIDVLVNPNGNYTNVAEVISASIFDVDSTPNNDVLTEDDQDNVVVTPIEVADLSLTKTVSTTTPDIADNVIFTITVTNDGPSNATGIQVLDVLPSGFSYNSDDSGGAYVSGTGIWSIANLANGASAALNITASVNTTGNYTNVAEVIAHDQLDEDSTPNNTIGSEDDQDEVVVTPRQMVDISVTKSANTNTPNIGSNIIFTITVTNDGPSDATDVVVTDLLESGYEYVSAIPSVGTYEPLNGSWTVGNLANAVTETLTIEATVLTNGIYTNTAELTDLNEDDIDSLPANNDDTEDDQQTIEPIPVLVSDLELSKTVDNPAPMVGETIEFTINLTNNGPSDTAGVSVLDIISSGYTYVSNTVTAGNYNQVSGIWSLNGTLPNGTTETLEITAIVNPTGNYANTAEIWTSDNLDIDSTPGNTVTTEDDYDEAITAPIPIADVSLTKTVDNEFPDVSDQITFTLTLNNTGPSEATSIQIRDVLPTGYSYVSDDGGGTYNPTTGIWGVSSLAADTTTELNITVGINTTGSYLNIAELIAVNEQDPNSTPNNNNPSEDDQDEQVTLPRVITDISLVKTANNLAPSVGTDITFTITVTNDGPSDATGLVIEDILASGYNFVSSAASAGSYDNVIGSWDIPTLPNGATETLEIIATVLSNGDYSNTAELIALNTFDPDSTPDNNLNSEDDQDTVNPVPTGLADLSIAKTVDNANPKVGDIIEFTINLTNNGDSNATGVVVNDLLPIGFTYQAHTATAGTYDEDTGVWNTNGVIPNGTTETLLILARVNAPTGADGEYTNQVEITASDQADPDSDVTVDRTLDDFSDGLADDDEALVVVTPQSVDIEVQKTVSNPRPNIGSEITFTIIVTNNGAHEATNIGIEERLPNGYRLISANTTLGAYDTSEGFWEIDTLNETESATLTLLVEVLDIEDYQNTAVLAFVDQFDIDNSNDLATASIEPTCLMFYNEFSPNGDGVNETFVIDCISKYPNNTLKIYNRWGNIVYEKQGYNNEFNGTSNGRAVIQKQEFLPVGTYYYILNLGDGSDPITDWLYINR</sequence>
<evidence type="ECO:0000313" key="5">
    <source>
        <dbReference type="Proteomes" id="UP001597526"/>
    </source>
</evidence>
<feature type="domain" description="DUF11" evidence="3">
    <location>
        <begin position="1809"/>
        <end position="1921"/>
    </location>
</feature>
<feature type="domain" description="DUF11" evidence="3">
    <location>
        <begin position="1540"/>
        <end position="1653"/>
    </location>
</feature>
<feature type="signal peptide" evidence="2">
    <location>
        <begin position="1"/>
        <end position="26"/>
    </location>
</feature>
<dbReference type="PANTHER" id="PTHR34819:SF3">
    <property type="entry name" value="CELL SURFACE PROTEIN"/>
    <property type="match status" value="1"/>
</dbReference>
<feature type="region of interest" description="Disordered" evidence="1">
    <location>
        <begin position="2839"/>
        <end position="2858"/>
    </location>
</feature>
<feature type="region of interest" description="Disordered" evidence="1">
    <location>
        <begin position="2182"/>
        <end position="2217"/>
    </location>
</feature>
<name>A0ABW5N417_9FLAO</name>
<feature type="compositionally biased region" description="Acidic residues" evidence="1">
    <location>
        <begin position="2196"/>
        <end position="2212"/>
    </location>
</feature>
<dbReference type="InterPro" id="IPR026341">
    <property type="entry name" value="T9SS_type_B"/>
</dbReference>
<feature type="domain" description="DUF11" evidence="3">
    <location>
        <begin position="1406"/>
        <end position="1522"/>
    </location>
</feature>
<evidence type="ECO:0000313" key="4">
    <source>
        <dbReference type="EMBL" id="MFD2588983.1"/>
    </source>
</evidence>
<dbReference type="Pfam" id="PF13585">
    <property type="entry name" value="CHU_C"/>
    <property type="match status" value="1"/>
</dbReference>
<feature type="compositionally biased region" description="Acidic residues" evidence="1">
    <location>
        <begin position="1916"/>
        <end position="1932"/>
    </location>
</feature>
<feature type="compositionally biased region" description="Polar residues" evidence="1">
    <location>
        <begin position="2053"/>
        <end position="2062"/>
    </location>
</feature>
<organism evidence="4 5">
    <name type="scientific">Croceitalea marina</name>
    <dbReference type="NCBI Taxonomy" id="1775166"/>
    <lineage>
        <taxon>Bacteria</taxon>
        <taxon>Pseudomonadati</taxon>
        <taxon>Bacteroidota</taxon>
        <taxon>Flavobacteriia</taxon>
        <taxon>Flavobacteriales</taxon>
        <taxon>Flavobacteriaceae</taxon>
        <taxon>Croceitalea</taxon>
    </lineage>
</organism>
<feature type="region of interest" description="Disordered" evidence="1">
    <location>
        <begin position="2048"/>
        <end position="2073"/>
    </location>
</feature>
<dbReference type="Gene3D" id="2.60.40.10">
    <property type="entry name" value="Immunoglobulins"/>
    <property type="match status" value="14"/>
</dbReference>
<keyword evidence="2" id="KW-0732">Signal</keyword>
<reference evidence="5" key="1">
    <citation type="journal article" date="2019" name="Int. J. Syst. Evol. Microbiol.">
        <title>The Global Catalogue of Microorganisms (GCM) 10K type strain sequencing project: providing services to taxonomists for standard genome sequencing and annotation.</title>
        <authorList>
            <consortium name="The Broad Institute Genomics Platform"/>
            <consortium name="The Broad Institute Genome Sequencing Center for Infectious Disease"/>
            <person name="Wu L."/>
            <person name="Ma J."/>
        </authorList>
    </citation>
    <scope>NUCLEOTIDE SEQUENCE [LARGE SCALE GENOMIC DNA]</scope>
    <source>
        <strain evidence="5">KCTC 52368</strain>
    </source>
</reference>
<protein>
    <submittedName>
        <fullName evidence="4">Gliding motility-associated C-terminal domain-containing protein</fullName>
    </submittedName>
</protein>
<dbReference type="InterPro" id="IPR047589">
    <property type="entry name" value="DUF11_rpt"/>
</dbReference>
<feature type="domain" description="DUF11" evidence="3">
    <location>
        <begin position="2352"/>
        <end position="2460"/>
    </location>
</feature>
<dbReference type="EMBL" id="JBHULB010000083">
    <property type="protein sequence ID" value="MFD2588983.1"/>
    <property type="molecule type" value="Genomic_DNA"/>
</dbReference>
<feature type="compositionally biased region" description="Acidic residues" evidence="1">
    <location>
        <begin position="1789"/>
        <end position="1799"/>
    </location>
</feature>
<dbReference type="Pfam" id="PF22352">
    <property type="entry name" value="K319L-like_PKD"/>
    <property type="match status" value="2"/>
</dbReference>
<feature type="region of interest" description="Disordered" evidence="1">
    <location>
        <begin position="1641"/>
        <end position="1664"/>
    </location>
</feature>
<dbReference type="NCBIfam" id="TIGR01451">
    <property type="entry name" value="B_ant_repeat"/>
    <property type="match status" value="14"/>
</dbReference>
<feature type="domain" description="DUF11" evidence="3">
    <location>
        <begin position="3137"/>
        <end position="3251"/>
    </location>
</feature>
<feature type="domain" description="DUF11" evidence="3">
    <location>
        <begin position="2609"/>
        <end position="2719"/>
    </location>
</feature>
<dbReference type="RefSeq" id="WP_377768462.1">
    <property type="nucleotide sequence ID" value="NZ_JBHULB010000083.1"/>
</dbReference>
<feature type="domain" description="DUF11" evidence="3">
    <location>
        <begin position="2480"/>
        <end position="2593"/>
    </location>
</feature>
<feature type="domain" description="DUF11" evidence="3">
    <location>
        <begin position="2080"/>
        <end position="2196"/>
    </location>
</feature>
<feature type="compositionally biased region" description="Low complexity" evidence="1">
    <location>
        <begin position="2839"/>
        <end position="2850"/>
    </location>
</feature>
<keyword evidence="5" id="KW-1185">Reference proteome</keyword>
<evidence type="ECO:0000256" key="2">
    <source>
        <dbReference type="SAM" id="SignalP"/>
    </source>
</evidence>
<dbReference type="Proteomes" id="UP001597526">
    <property type="component" value="Unassembled WGS sequence"/>
</dbReference>
<feature type="chain" id="PRO_5045419506" evidence="2">
    <location>
        <begin position="27"/>
        <end position="3348"/>
    </location>
</feature>